<dbReference type="RefSeq" id="WP_089274462.1">
    <property type="nucleotide sequence ID" value="NZ_FZOC01000004.1"/>
</dbReference>
<evidence type="ECO:0000313" key="1">
    <source>
        <dbReference type="EMBL" id="SNR99791.1"/>
    </source>
</evidence>
<evidence type="ECO:0000313" key="2">
    <source>
        <dbReference type="Proteomes" id="UP000198324"/>
    </source>
</evidence>
<keyword evidence="2" id="KW-1185">Reference proteome</keyword>
<name>A0A239AWQ9_9BACT</name>
<dbReference type="EMBL" id="FZOC01000004">
    <property type="protein sequence ID" value="SNR99791.1"/>
    <property type="molecule type" value="Genomic_DNA"/>
</dbReference>
<dbReference type="Proteomes" id="UP000198324">
    <property type="component" value="Unassembled WGS sequence"/>
</dbReference>
<protein>
    <submittedName>
        <fullName evidence="1">Uncharacterized protein</fullName>
    </submittedName>
</protein>
<dbReference type="OrthoDB" id="72471at2"/>
<dbReference type="AlphaFoldDB" id="A0A239AWQ9"/>
<gene>
    <name evidence="1" type="ORF">SAMN04488503_2258</name>
</gene>
<accession>A0A239AWQ9</accession>
<proteinExistence type="predicted"/>
<sequence length="340" mass="38448">MKPLPLTAEMALAAILGEKTETRRPIPKRLHLHECGRVAYPMDNSPEARAKEQEPGWQYTFNGCLYQCAASDIPQAIRDIAAPFGLPGTELWLREPGRVGECLDEWDGCKVTIQYASDKASRTLIFPNRLMIGELKTMLPLWAMRCVGIPNGIFREAARYKTVVLAVRVERLWEITEAGAIAEGVEEAVKSWLLKYQPKWEPQCWLSHDHGESYCRRCAEKEAWKLRREGKDVEVDGGWSLASIESDVFEECTSCGKLLETSVHDPSDYLPFDGVHDGYLTAEEIAMVYNFGEHSLSLKEGYAREAYRVLWDMIYGKRPGLAWADNPWVSVTAWGSMVAI</sequence>
<organism evidence="1 2">
    <name type="scientific">Humidesulfovibrio mexicanus</name>
    <dbReference type="NCBI Taxonomy" id="147047"/>
    <lineage>
        <taxon>Bacteria</taxon>
        <taxon>Pseudomonadati</taxon>
        <taxon>Thermodesulfobacteriota</taxon>
        <taxon>Desulfovibrionia</taxon>
        <taxon>Desulfovibrionales</taxon>
        <taxon>Desulfovibrionaceae</taxon>
        <taxon>Humidesulfovibrio</taxon>
    </lineage>
</organism>
<reference evidence="1 2" key="1">
    <citation type="submission" date="2017-06" db="EMBL/GenBank/DDBJ databases">
        <authorList>
            <person name="Kim H.J."/>
            <person name="Triplett B.A."/>
        </authorList>
    </citation>
    <scope>NUCLEOTIDE SEQUENCE [LARGE SCALE GENOMIC DNA]</scope>
    <source>
        <strain evidence="1 2">DSM 13116</strain>
    </source>
</reference>